<dbReference type="NCBIfam" id="NF033517">
    <property type="entry name" value="transpos_IS66"/>
    <property type="match status" value="1"/>
</dbReference>
<accession>A0A7U7J545</accession>
<evidence type="ECO:0000259" key="2">
    <source>
        <dbReference type="Pfam" id="PF03050"/>
    </source>
</evidence>
<evidence type="ECO:0000313" key="6">
    <source>
        <dbReference type="Proteomes" id="UP000019184"/>
    </source>
</evidence>
<gene>
    <name evidence="5" type="ORF">BN874_3110001</name>
</gene>
<dbReference type="PANTHER" id="PTHR33678">
    <property type="entry name" value="BLL1576 PROTEIN"/>
    <property type="match status" value="1"/>
</dbReference>
<dbReference type="PANTHER" id="PTHR33678:SF1">
    <property type="entry name" value="BLL1576 PROTEIN"/>
    <property type="match status" value="1"/>
</dbReference>
<name>A0A7U7J545_9GAMM</name>
<dbReference type="AlphaFoldDB" id="A0A7U7J545"/>
<dbReference type="Proteomes" id="UP000019184">
    <property type="component" value="Unassembled WGS sequence"/>
</dbReference>
<dbReference type="OrthoDB" id="9800877at2"/>
<feature type="domain" description="Transposase IS66 central" evidence="2">
    <location>
        <begin position="171"/>
        <end position="452"/>
    </location>
</feature>
<dbReference type="RefSeq" id="WP_034434316.1">
    <property type="nucleotide sequence ID" value="NZ_CBTK010000237.1"/>
</dbReference>
<dbReference type="InterPro" id="IPR052344">
    <property type="entry name" value="Transposase-related"/>
</dbReference>
<feature type="coiled-coil region" evidence="1">
    <location>
        <begin position="13"/>
        <end position="40"/>
    </location>
</feature>
<dbReference type="InterPro" id="IPR039552">
    <property type="entry name" value="IS66_C"/>
</dbReference>
<evidence type="ECO:0000259" key="4">
    <source>
        <dbReference type="Pfam" id="PF13817"/>
    </source>
</evidence>
<keyword evidence="1" id="KW-0175">Coiled coil</keyword>
<dbReference type="Pfam" id="PF03050">
    <property type="entry name" value="DDE_Tnp_IS66"/>
    <property type="match status" value="1"/>
</dbReference>
<dbReference type="Pfam" id="PF13007">
    <property type="entry name" value="LZ_Tnp_IS66"/>
    <property type="match status" value="1"/>
</dbReference>
<protein>
    <submittedName>
        <fullName evidence="5">Transposase</fullName>
    </submittedName>
</protein>
<proteinExistence type="predicted"/>
<keyword evidence="6" id="KW-1185">Reference proteome</keyword>
<dbReference type="Pfam" id="PF13817">
    <property type="entry name" value="DDE_Tnp_IS66_C"/>
    <property type="match status" value="1"/>
</dbReference>
<feature type="domain" description="Transposase IS66 C-terminal" evidence="4">
    <location>
        <begin position="459"/>
        <end position="495"/>
    </location>
</feature>
<dbReference type="InterPro" id="IPR004291">
    <property type="entry name" value="Transposase_IS66_central"/>
</dbReference>
<reference evidence="5 6" key="1">
    <citation type="journal article" date="2014" name="ISME J.">
        <title>Candidatus Competibacter-lineage genomes retrieved from metagenomes reveal functional metabolic diversity.</title>
        <authorList>
            <person name="McIlroy S.J."/>
            <person name="Albertsen M."/>
            <person name="Andresen E.K."/>
            <person name="Saunders A.M."/>
            <person name="Kristiansen R."/>
            <person name="Stokholm-Bjerregaard M."/>
            <person name="Nielsen K.L."/>
            <person name="Nielsen P.H."/>
        </authorList>
    </citation>
    <scope>NUCLEOTIDE SEQUENCE [LARGE SCALE GENOMIC DNA]</scope>
    <source>
        <strain evidence="5 6">Run_B_J11</strain>
    </source>
</reference>
<dbReference type="EMBL" id="CBTK010000237">
    <property type="protein sequence ID" value="CDH45975.1"/>
    <property type="molecule type" value="Genomic_DNA"/>
</dbReference>
<evidence type="ECO:0000259" key="3">
    <source>
        <dbReference type="Pfam" id="PF13007"/>
    </source>
</evidence>
<evidence type="ECO:0000256" key="1">
    <source>
        <dbReference type="SAM" id="Coils"/>
    </source>
</evidence>
<comment type="caution">
    <text evidence="5">The sequence shown here is derived from an EMBL/GenBank/DDBJ whole genome shotgun (WGS) entry which is preliminary data.</text>
</comment>
<organism evidence="5 6">
    <name type="scientific">Candidatus Contendobacter odensis Run_B_J11</name>
    <dbReference type="NCBI Taxonomy" id="1400861"/>
    <lineage>
        <taxon>Bacteria</taxon>
        <taxon>Pseudomonadati</taxon>
        <taxon>Pseudomonadota</taxon>
        <taxon>Gammaproteobacteria</taxon>
        <taxon>Candidatus Competibacteraceae</taxon>
        <taxon>Candidatus Contendibacter</taxon>
    </lineage>
</organism>
<feature type="domain" description="Transposase TnpC homeodomain" evidence="3">
    <location>
        <begin position="23"/>
        <end position="103"/>
    </location>
</feature>
<dbReference type="InterPro" id="IPR024463">
    <property type="entry name" value="Transposase_TnpC_homeodom"/>
</dbReference>
<evidence type="ECO:0000313" key="5">
    <source>
        <dbReference type="EMBL" id="CDH45975.1"/>
    </source>
</evidence>
<sequence length="498" mass="56870">MEPNVSIDYKSLYEQSLLRLTALEQQLQQLQKMIFGSRHERFIPSDINPSQLSLNIKAEPVAAVNLSAAKKITYVRTGTSIEQKPLVHPGRMKLPESLRREEIIIEPAADVSNCKKMGEEITEVLEWQPGELFVKKYVRIKYARLNGSSGQAKPGNSGVLIGELPVRPLDKAMAGAGLLAQIVIDKYVDHLPLYRQMQRFERSGLKLPYSTLTDWVSATCKLIEPLYEALKASVMQSNYLHADETPIKVLDKDKKGTTHRGYYWVYQNSIKKSVFFDYRQGRGREGPQGILEHFKGYLQTDGYIAYEIFNKNKDIKLMHCMAHARRMFHDALDNDKERAQHALEQIQHLYTIERICKEQGLNFPEITEVRQQKSLPILGALGKWMKEQYMQTTPKSGIGKALAYSIERWQRLSLYANTGMLNIDNNPVENSIRPVALGRKNYLFAGSHEAAQRSAMLYSLLGTCKMNGIEPYAWLHTTLEKIATHPINRIKELLPFSD</sequence>